<accession>A0ABQ3PGZ4</accession>
<feature type="region of interest" description="Disordered" evidence="1">
    <location>
        <begin position="176"/>
        <end position="272"/>
    </location>
</feature>
<organism evidence="2 3">
    <name type="scientific">Streptomyces hydrogenans</name>
    <dbReference type="NCBI Taxonomy" id="1873719"/>
    <lineage>
        <taxon>Bacteria</taxon>
        <taxon>Bacillati</taxon>
        <taxon>Actinomycetota</taxon>
        <taxon>Actinomycetes</taxon>
        <taxon>Kitasatosporales</taxon>
        <taxon>Streptomycetaceae</taxon>
        <taxon>Streptomyces</taxon>
    </lineage>
</organism>
<evidence type="ECO:0000256" key="1">
    <source>
        <dbReference type="SAM" id="MobiDB-lite"/>
    </source>
</evidence>
<reference evidence="2" key="1">
    <citation type="submission" date="2024-05" db="EMBL/GenBank/DDBJ databases">
        <title>Whole genome shotgun sequence of Streptomyces hydrogenans NBRC 13475.</title>
        <authorList>
            <person name="Komaki H."/>
            <person name="Tamura T."/>
        </authorList>
    </citation>
    <scope>NUCLEOTIDE SEQUENCE</scope>
    <source>
        <strain evidence="2">NBRC 13475</strain>
    </source>
</reference>
<sequence>MRSGALVHNPQDSTYRVPTKRPPLLAELRTKLASAGDHIRALPEHGDPAEFEAIADALYQAFTTARNLAPSRDSTNCTSHPRGPIDPEAPVGWGQCLLCNTHRRAGNASARAGAPQALIQWDVPPPPYTREGLLDRMQRVNDASFELHLRSSERDFVVMADLLHGAFIIARELSRPRSASGLPPSSRSAHRPGSRGWPPVPVLRRRRSTPAARRDTLTHPSASPGPPHGRGRLDPAEVNPWPPRTSTWWQPKSSFRPRTDSCNPESAAGRLR</sequence>
<feature type="region of interest" description="Disordered" evidence="1">
    <location>
        <begin position="1"/>
        <end position="22"/>
    </location>
</feature>
<dbReference type="Proteomes" id="UP001052739">
    <property type="component" value="Unassembled WGS sequence"/>
</dbReference>
<gene>
    <name evidence="2" type="ORF">Shyd_56620</name>
</gene>
<name>A0ABQ3PGZ4_9ACTN</name>
<proteinExistence type="predicted"/>
<evidence type="ECO:0000313" key="2">
    <source>
        <dbReference type="EMBL" id="GHI24291.1"/>
    </source>
</evidence>
<comment type="caution">
    <text evidence="2">The sequence shown here is derived from an EMBL/GenBank/DDBJ whole genome shotgun (WGS) entry which is preliminary data.</text>
</comment>
<keyword evidence="3" id="KW-1185">Reference proteome</keyword>
<dbReference type="EMBL" id="BNDW01000048">
    <property type="protein sequence ID" value="GHI24291.1"/>
    <property type="molecule type" value="Genomic_DNA"/>
</dbReference>
<feature type="compositionally biased region" description="Polar residues" evidence="1">
    <location>
        <begin position="244"/>
        <end position="253"/>
    </location>
</feature>
<evidence type="ECO:0000313" key="3">
    <source>
        <dbReference type="Proteomes" id="UP001052739"/>
    </source>
</evidence>
<protein>
    <submittedName>
        <fullName evidence="2">Uncharacterized protein</fullName>
    </submittedName>
</protein>